<dbReference type="InterPro" id="IPR007472">
    <property type="entry name" value="N-end_Aminoacyl_Trfase_C"/>
</dbReference>
<keyword evidence="3 4" id="KW-0012">Acyltransferase</keyword>
<keyword evidence="2 4" id="KW-0808">Transferase</keyword>
<keyword evidence="8" id="KW-1185">Reference proteome</keyword>
<protein>
    <recommendedName>
        <fullName evidence="4">Aspartate/glutamate leucyltransferase</fullName>
        <ecNumber evidence="4">2.3.2.29</ecNumber>
    </recommendedName>
</protein>
<evidence type="ECO:0000256" key="2">
    <source>
        <dbReference type="ARBA" id="ARBA00022679"/>
    </source>
</evidence>
<evidence type="ECO:0000313" key="7">
    <source>
        <dbReference type="EMBL" id="GAA6168229.1"/>
    </source>
</evidence>
<comment type="caution">
    <text evidence="7">The sequence shown here is derived from an EMBL/GenBank/DDBJ whole genome shotgun (WGS) entry which is preliminary data.</text>
</comment>
<evidence type="ECO:0000256" key="1">
    <source>
        <dbReference type="ARBA" id="ARBA00022490"/>
    </source>
</evidence>
<dbReference type="SUPFAM" id="SSF55729">
    <property type="entry name" value="Acyl-CoA N-acyltransferases (Nat)"/>
    <property type="match status" value="1"/>
</dbReference>
<comment type="subcellular location">
    <subcellularLocation>
        <location evidence="4">Cytoplasm</location>
    </subcellularLocation>
</comment>
<accession>A0ABQ0A9A0</accession>
<dbReference type="InterPro" id="IPR030700">
    <property type="entry name" value="N-end_Aminoacyl_Trfase"/>
</dbReference>
<evidence type="ECO:0000259" key="6">
    <source>
        <dbReference type="Pfam" id="PF04377"/>
    </source>
</evidence>
<dbReference type="InterPro" id="IPR016181">
    <property type="entry name" value="Acyl_CoA_acyltransferase"/>
</dbReference>
<dbReference type="Pfam" id="PF04376">
    <property type="entry name" value="ATE_N"/>
    <property type="match status" value="1"/>
</dbReference>
<gene>
    <name evidence="4" type="primary">bpt</name>
    <name evidence="7" type="ORF">NBRC116591_20400</name>
</gene>
<dbReference type="Proteomes" id="UP001465153">
    <property type="component" value="Unassembled WGS sequence"/>
</dbReference>
<dbReference type="Pfam" id="PF04377">
    <property type="entry name" value="ATE_C"/>
    <property type="match status" value="1"/>
</dbReference>
<keyword evidence="1 4" id="KW-0963">Cytoplasm</keyword>
<organism evidence="7 8">
    <name type="scientific">Sessilibacter corallicola</name>
    <dbReference type="NCBI Taxonomy" id="2904075"/>
    <lineage>
        <taxon>Bacteria</taxon>
        <taxon>Pseudomonadati</taxon>
        <taxon>Pseudomonadota</taxon>
        <taxon>Gammaproteobacteria</taxon>
        <taxon>Cellvibrionales</taxon>
        <taxon>Cellvibrionaceae</taxon>
        <taxon>Sessilibacter</taxon>
    </lineage>
</organism>
<comment type="function">
    <text evidence="4">Functions in the N-end rule pathway of protein degradation where it conjugates Leu from its aminoacyl-tRNA to the N-termini of proteins containing an N-terminal aspartate or glutamate.</text>
</comment>
<evidence type="ECO:0000313" key="8">
    <source>
        <dbReference type="Proteomes" id="UP001465153"/>
    </source>
</evidence>
<dbReference type="NCBIfam" id="NF002346">
    <property type="entry name" value="PRK01305.2-3"/>
    <property type="match status" value="1"/>
</dbReference>
<dbReference type="PANTHER" id="PTHR21367">
    <property type="entry name" value="ARGININE-TRNA-PROTEIN TRANSFERASE 1"/>
    <property type="match status" value="1"/>
</dbReference>
<dbReference type="NCBIfam" id="NF002345">
    <property type="entry name" value="PRK01305.2-2"/>
    <property type="match status" value="1"/>
</dbReference>
<reference evidence="7 8" key="1">
    <citation type="submission" date="2024-04" db="EMBL/GenBank/DDBJ databases">
        <title>Draft genome sequence of Sessilibacter corallicola NBRC 116591.</title>
        <authorList>
            <person name="Miyakawa T."/>
            <person name="Kusuya Y."/>
            <person name="Miura T."/>
        </authorList>
    </citation>
    <scope>NUCLEOTIDE SEQUENCE [LARGE SCALE GENOMIC DNA]</scope>
    <source>
        <strain evidence="7 8">KU-00831-HH</strain>
    </source>
</reference>
<dbReference type="HAMAP" id="MF_00689">
    <property type="entry name" value="Bpt"/>
    <property type="match status" value="1"/>
</dbReference>
<sequence>MTTLANLKLFTTHPHKCSYLDEKIATTVFVDPNAKINQDVYSRLSEIGFRRSGQHLYRPQCHSCQECVPVRIPAADFKPSRQQKRCLKANSDIEFSIIDSIDTEEHYSLYERYISIRHQDGDMYPPSRAQYDSFLTSEWNLTKFIEFKLDSALIGVAVIDQLDHGISAVYTFFEPELHKRSLGTYAILIEIQLALESGLPYVYLGYWIRQCVKMNYKTKFKPLEVYTDSEWQEFDDCQ</sequence>
<dbReference type="InterPro" id="IPR017138">
    <property type="entry name" value="Asp_Glu_LeuTrfase"/>
</dbReference>
<dbReference type="PANTHER" id="PTHR21367:SF1">
    <property type="entry name" value="ARGINYL-TRNA--PROTEIN TRANSFERASE 1"/>
    <property type="match status" value="1"/>
</dbReference>
<comment type="catalytic activity">
    <reaction evidence="4">
        <text>N-terminal L-aspartyl-[protein] + L-leucyl-tRNA(Leu) = N-terminal L-leucyl-L-aspartyl-[protein] + tRNA(Leu) + H(+)</text>
        <dbReference type="Rhea" id="RHEA:50420"/>
        <dbReference type="Rhea" id="RHEA-COMP:9613"/>
        <dbReference type="Rhea" id="RHEA-COMP:9622"/>
        <dbReference type="Rhea" id="RHEA-COMP:12669"/>
        <dbReference type="Rhea" id="RHEA-COMP:12674"/>
        <dbReference type="ChEBI" id="CHEBI:15378"/>
        <dbReference type="ChEBI" id="CHEBI:64720"/>
        <dbReference type="ChEBI" id="CHEBI:78442"/>
        <dbReference type="ChEBI" id="CHEBI:78494"/>
        <dbReference type="ChEBI" id="CHEBI:133042"/>
        <dbReference type="EC" id="2.3.2.29"/>
    </reaction>
</comment>
<dbReference type="NCBIfam" id="NF002341">
    <property type="entry name" value="PRK01305.1-1"/>
    <property type="match status" value="1"/>
</dbReference>
<feature type="domain" description="N-end aminoacyl transferase N-terminal" evidence="5">
    <location>
        <begin position="15"/>
        <end position="85"/>
    </location>
</feature>
<evidence type="ECO:0000256" key="3">
    <source>
        <dbReference type="ARBA" id="ARBA00023315"/>
    </source>
</evidence>
<comment type="catalytic activity">
    <reaction evidence="4">
        <text>N-terminal L-glutamyl-[protein] + L-leucyl-tRNA(Leu) = N-terminal L-leucyl-L-glutamyl-[protein] + tRNA(Leu) + H(+)</text>
        <dbReference type="Rhea" id="RHEA:50412"/>
        <dbReference type="Rhea" id="RHEA-COMP:9613"/>
        <dbReference type="Rhea" id="RHEA-COMP:9622"/>
        <dbReference type="Rhea" id="RHEA-COMP:12664"/>
        <dbReference type="Rhea" id="RHEA-COMP:12668"/>
        <dbReference type="ChEBI" id="CHEBI:15378"/>
        <dbReference type="ChEBI" id="CHEBI:64721"/>
        <dbReference type="ChEBI" id="CHEBI:78442"/>
        <dbReference type="ChEBI" id="CHEBI:78494"/>
        <dbReference type="ChEBI" id="CHEBI:133041"/>
        <dbReference type="EC" id="2.3.2.29"/>
    </reaction>
</comment>
<evidence type="ECO:0000259" key="5">
    <source>
        <dbReference type="Pfam" id="PF04376"/>
    </source>
</evidence>
<dbReference type="RefSeq" id="WP_233090583.1">
    <property type="nucleotide sequence ID" value="NZ_BAABWN010000006.1"/>
</dbReference>
<name>A0ABQ0A9A0_9GAMM</name>
<evidence type="ECO:0000256" key="4">
    <source>
        <dbReference type="HAMAP-Rule" id="MF_00689"/>
    </source>
</evidence>
<dbReference type="InterPro" id="IPR007471">
    <property type="entry name" value="N-end_Aminoacyl_Trfase_N"/>
</dbReference>
<dbReference type="EMBL" id="BAABWN010000006">
    <property type="protein sequence ID" value="GAA6168229.1"/>
    <property type="molecule type" value="Genomic_DNA"/>
</dbReference>
<dbReference type="PIRSF" id="PIRSF037208">
    <property type="entry name" value="ATE_pro_prd"/>
    <property type="match status" value="1"/>
</dbReference>
<proteinExistence type="inferred from homology"/>
<feature type="domain" description="N-end rule aminoacyl transferase C-terminal" evidence="6">
    <location>
        <begin position="105"/>
        <end position="226"/>
    </location>
</feature>
<dbReference type="NCBIfam" id="NF002342">
    <property type="entry name" value="PRK01305.1-3"/>
    <property type="match status" value="1"/>
</dbReference>
<comment type="similarity">
    <text evidence="4">Belongs to the R-transferase family. Bpt subfamily.</text>
</comment>
<dbReference type="EC" id="2.3.2.29" evidence="4"/>